<accession>A0AAV7K0V3</accession>
<evidence type="ECO:0000256" key="2">
    <source>
        <dbReference type="ARBA" id="ARBA00009560"/>
    </source>
</evidence>
<keyword evidence="10" id="KW-1185">Reference proteome</keyword>
<keyword evidence="4 6" id="KW-0238">DNA-binding</keyword>
<keyword evidence="3 6" id="KW-0235">DNA replication</keyword>
<evidence type="ECO:0000256" key="5">
    <source>
        <dbReference type="ARBA" id="ARBA00023242"/>
    </source>
</evidence>
<organism evidence="9 10">
    <name type="scientific">Oopsacas minuta</name>
    <dbReference type="NCBI Taxonomy" id="111878"/>
    <lineage>
        <taxon>Eukaryota</taxon>
        <taxon>Metazoa</taxon>
        <taxon>Porifera</taxon>
        <taxon>Hexactinellida</taxon>
        <taxon>Hexasterophora</taxon>
        <taxon>Lyssacinosida</taxon>
        <taxon>Leucopsacidae</taxon>
        <taxon>Oopsacas</taxon>
    </lineage>
</organism>
<dbReference type="EMBL" id="JAKMXF010000222">
    <property type="protein sequence ID" value="KAI6654541.1"/>
    <property type="molecule type" value="Genomic_DNA"/>
</dbReference>
<evidence type="ECO:0000256" key="1">
    <source>
        <dbReference type="ARBA" id="ARBA00004123"/>
    </source>
</evidence>
<dbReference type="PANTHER" id="PTHR12708">
    <property type="entry name" value="DNA POLYMERASE EPSILON SUBUNIT B"/>
    <property type="match status" value="1"/>
</dbReference>
<evidence type="ECO:0000256" key="6">
    <source>
        <dbReference type="PIRNR" id="PIRNR000799"/>
    </source>
</evidence>
<dbReference type="InterPro" id="IPR007185">
    <property type="entry name" value="DNA_pol_a/d/e_bsu"/>
</dbReference>
<dbReference type="Pfam" id="PF04042">
    <property type="entry name" value="DNA_pol_E_B"/>
    <property type="match status" value="1"/>
</dbReference>
<dbReference type="Gene3D" id="1.10.8.60">
    <property type="match status" value="1"/>
</dbReference>
<dbReference type="Pfam" id="PF12213">
    <property type="entry name" value="Dpoe2NT"/>
    <property type="match status" value="1"/>
</dbReference>
<dbReference type="Gene3D" id="3.60.21.60">
    <property type="match status" value="1"/>
</dbReference>
<gene>
    <name evidence="9" type="ORF">LOD99_937</name>
</gene>
<dbReference type="AlphaFoldDB" id="A0AAV7K0V3"/>
<comment type="similarity">
    <text evidence="2 6">Belongs to the DNA polymerase epsilon subunit B family.</text>
</comment>
<protein>
    <recommendedName>
        <fullName evidence="6">DNA polymerase epsilon subunit</fullName>
    </recommendedName>
    <alternativeName>
        <fullName evidence="6">DNA polymerase II subunit 2</fullName>
    </alternativeName>
</protein>
<dbReference type="GO" id="GO:0003677">
    <property type="term" value="F:DNA binding"/>
    <property type="evidence" value="ECO:0007669"/>
    <property type="project" value="UniProtKB-UniRule"/>
</dbReference>
<evidence type="ECO:0000256" key="3">
    <source>
        <dbReference type="ARBA" id="ARBA00022705"/>
    </source>
</evidence>
<dbReference type="InterPro" id="IPR016266">
    <property type="entry name" value="POLE2"/>
</dbReference>
<feature type="domain" description="DNA polymerase alpha/delta/epsilon subunit B" evidence="7">
    <location>
        <begin position="281"/>
        <end position="480"/>
    </location>
</feature>
<dbReference type="GO" id="GO:0006261">
    <property type="term" value="P:DNA-templated DNA replication"/>
    <property type="evidence" value="ECO:0007669"/>
    <property type="project" value="InterPro"/>
</dbReference>
<evidence type="ECO:0000313" key="9">
    <source>
        <dbReference type="EMBL" id="KAI6654541.1"/>
    </source>
</evidence>
<reference evidence="9 10" key="1">
    <citation type="journal article" date="2023" name="BMC Biol.">
        <title>The compact genome of the sponge Oopsacas minuta (Hexactinellida) is lacking key metazoan core genes.</title>
        <authorList>
            <person name="Santini S."/>
            <person name="Schenkelaars Q."/>
            <person name="Jourda C."/>
            <person name="Duchesne M."/>
            <person name="Belahbib H."/>
            <person name="Rocher C."/>
            <person name="Selva M."/>
            <person name="Riesgo A."/>
            <person name="Vervoort M."/>
            <person name="Leys S.P."/>
            <person name="Kodjabachian L."/>
            <person name="Le Bivic A."/>
            <person name="Borchiellini C."/>
            <person name="Claverie J.M."/>
            <person name="Renard E."/>
        </authorList>
    </citation>
    <scope>NUCLEOTIDE SEQUENCE [LARGE SCALE GENOMIC DNA]</scope>
    <source>
        <strain evidence="9">SPO-2</strain>
    </source>
</reference>
<proteinExistence type="inferred from homology"/>
<comment type="subcellular location">
    <subcellularLocation>
        <location evidence="1 6">Nucleus</location>
    </subcellularLocation>
</comment>
<dbReference type="GO" id="GO:0008622">
    <property type="term" value="C:epsilon DNA polymerase complex"/>
    <property type="evidence" value="ECO:0007669"/>
    <property type="project" value="UniProtKB-UniRule"/>
</dbReference>
<dbReference type="GO" id="GO:0042276">
    <property type="term" value="P:error-prone translesion synthesis"/>
    <property type="evidence" value="ECO:0007669"/>
    <property type="project" value="TreeGrafter"/>
</dbReference>
<keyword evidence="5 6" id="KW-0539">Nucleus</keyword>
<name>A0AAV7K0V3_9METZ</name>
<evidence type="ECO:0000259" key="8">
    <source>
        <dbReference type="Pfam" id="PF12213"/>
    </source>
</evidence>
<comment type="function">
    <text evidence="6">Participates in DNA repair and in chromosomal DNA replication.</text>
</comment>
<dbReference type="Proteomes" id="UP001165289">
    <property type="component" value="Unassembled WGS sequence"/>
</dbReference>
<evidence type="ECO:0000259" key="7">
    <source>
        <dbReference type="Pfam" id="PF04042"/>
    </source>
</evidence>
<feature type="domain" description="DNA polymerase epsilon subunit B N-terminal" evidence="8">
    <location>
        <begin position="6"/>
        <end position="76"/>
    </location>
</feature>
<dbReference type="PANTHER" id="PTHR12708:SF0">
    <property type="entry name" value="DNA POLYMERASE EPSILON SUBUNIT 2"/>
    <property type="match status" value="1"/>
</dbReference>
<dbReference type="PIRSF" id="PIRSF000799">
    <property type="entry name" value="DNA_pol_eps_2"/>
    <property type="match status" value="1"/>
</dbReference>
<sequence>MEIELSEIRTKIVNHFKFSGFNLKQEVADKLSRMLKKCSSPEDVQEALEKITDVILERGITSTLIDINLLEQVLQEAVSINEPQDYIFVYDAFYFPKFSYNCDLKKFVKCKLEPLSLHPEAASKISLFRERYNIVLQILQRHDLFSVRSLASANNEKYSLTTTEALIGSSSSDSCIILGMLVQLKEGEYHLEDLTGTVKLDLTIASYQKGIFSENSIIIVEGCYEDKVLLAKAIGFPPFESAQKTVNYFGNINFFGGNSSACPKASAQLRDLEDTLVNSFFVVISDIWLDIPQVLSKLKVLFDGYSDNPPTAFILIGNFSSEPYGTLHYQRSKDTFKQLAILIAMFPNIQEKSHFIIIPGPEDVGPGNIFPKPALPSSIQAEFKKRVPLAKFTTNPSRIQLCTKEIVIIRDDLLKKLCSGAIHFSSSADIPDHLTHTILSQAYLCPLPIHSRPIYWEYSHSLSLYPIPDFLILADRYTHFSVCMNDCTCVNPGPFSQNEFYFSAIYPVTGVVEDCLVPL</sequence>
<evidence type="ECO:0000256" key="4">
    <source>
        <dbReference type="ARBA" id="ARBA00023125"/>
    </source>
</evidence>
<evidence type="ECO:0000313" key="10">
    <source>
        <dbReference type="Proteomes" id="UP001165289"/>
    </source>
</evidence>
<comment type="caution">
    <text evidence="9">The sequence shown here is derived from an EMBL/GenBank/DDBJ whole genome shotgun (WGS) entry which is preliminary data.</text>
</comment>
<dbReference type="InterPro" id="IPR024639">
    <property type="entry name" value="DNA_pol_e_bsu_N"/>
</dbReference>